<dbReference type="KEGG" id="sfic:EIZ62_03635"/>
<name>A0A6I6FBA0_9ACTN</name>
<evidence type="ECO:0000313" key="2">
    <source>
        <dbReference type="EMBL" id="QGV77442.1"/>
    </source>
</evidence>
<dbReference type="InterPro" id="IPR024983">
    <property type="entry name" value="CHAT_dom"/>
</dbReference>
<dbReference type="EMBL" id="CP034279">
    <property type="protein sequence ID" value="QGV77442.1"/>
    <property type="molecule type" value="Genomic_DNA"/>
</dbReference>
<evidence type="ECO:0000259" key="1">
    <source>
        <dbReference type="Pfam" id="PF12770"/>
    </source>
</evidence>
<dbReference type="OrthoDB" id="4149784at2"/>
<proteinExistence type="predicted"/>
<organism evidence="2 3">
    <name type="scientific">Streptomyces ficellus</name>
    <dbReference type="NCBI Taxonomy" id="1977088"/>
    <lineage>
        <taxon>Bacteria</taxon>
        <taxon>Bacillati</taxon>
        <taxon>Actinomycetota</taxon>
        <taxon>Actinomycetes</taxon>
        <taxon>Kitasatosporales</taxon>
        <taxon>Streptomycetaceae</taxon>
        <taxon>Streptomyces</taxon>
    </lineage>
</organism>
<dbReference type="Pfam" id="PF12770">
    <property type="entry name" value="CHAT"/>
    <property type="match status" value="1"/>
</dbReference>
<sequence length="1394" mass="150142">MNAPHTAGDDALRSERDELLDALARTPADDPGAPGLCARTGSVGYVLYLRHGDPEDLELAREAFALAFGDPGHARDGADWHMWRVQYGHVEAFGHDEDPSAGRLDRIMETVGAGVAGLPPGDEEYAPVRDVGVHLLALGSMVRYQQRADDAGRADLLEEALRRHEEALGVFDPGSPEAVDLRESLGHLYLERCTLNDSTPDAAVSAGHYRAVLDAALPGTDLPFVRCHMGIGLMLHGRGRRDREELEEAREAFGLAVAEARRDGGPEPEWVWEAQIRAVFVRTMIWATWKDQGHAAAAEAELKSLLAVEGAADRLLPQYLDAFGRLLYERAAARRDAAGRDRALGLMRRGVREWRPERDGSVAAAAFCLAAFQQIRDQEAPDDPQRLKDVAFGAALALGDEGFDPELRGGARMMVAWARQQMAERGIEPDGGELPEAPGFEETREMYREMLRGLEEGRLFFDLDSDYGFPGVAGEVADPERLVRGFDVLFEEWRAMPEGGPERARAAAMLLTHLPFFDPHGNRVGEDRRAELMRALLTPGDDDDPAWRSKAHAVAGAVRMREEMAGTGARMDEALAHFEAARRTAPADGGVPEGDLDFVTVLARTHRGQTGGATDDVEAGIDTWRRIREDPRITGHLRLMMDAQQASHEAHLAARRGDLGTVDDRIALMLDAHGRLDPEDPSRVELWTSIENTCLTRDDLARRLGAPAAPPLPGRPTAARLRKDAARLPRDHRAWVLGDGGLTRFVRAAGAHDMAGVAEAMELVREAHGLVDKGSDSWLRYTNCLGAGHCSLAAVERVRHAQEAHLAKGIALLEEANAAVEGPEHRLHASVRLGLGRAYRMRASLYRGDREAGRRLGLEALRGHAWAALLQSGTDHAAEAAATATGTALEVAGWCLRDNRPEEALTALDACRGLVLHAATTSMTVPERLVAAGRADLAEEWRAVAGPAPAGDPLAGVREPLSVPSELRRRVLAVLTGEGAVQGRLLEPPAPEEIGRALRAVDKDALVYLLPASEESGGTAVVVTSSGEVHAVPLPTLNEQAAPLRDYLPGPGGARDMGPVTDGPGVTGAGVRPVPELRAQLDRLCGWAWYAGIRPLFDAFAAPTRPGRVPRLVLVPMGRLGLVPWHAAWEPAGDGRRRYALQEAEISYAASARLLCEVAARPPVVRDGAEPGQGAGAALIVGNPTGDLRFAGEEADAVQRVFYPRGRFLGRREGGRVDGAGTPREVVSWLRGGAAEGGVLHLACHATVAERARRSAYLSLSGGELAAEELTEAAGGRGGLAVVLLAACRSHVSGRGHNEAYSLATAFMVAGARSVVGSLWPVPDDATSVLMFMVHHFLRREGEPPAKALRRAQLWMLDPARELPAGLPPVLAERARRVDPDDLSSWAGFTHLGR</sequence>
<feature type="domain" description="CHAT" evidence="1">
    <location>
        <begin position="1094"/>
        <end position="1393"/>
    </location>
</feature>
<accession>A0A6I6FBA0</accession>
<protein>
    <submittedName>
        <fullName evidence="2">CHAT domain-containing protein</fullName>
    </submittedName>
</protein>
<dbReference type="RefSeq" id="WP_156691262.1">
    <property type="nucleotide sequence ID" value="NZ_CP034279.1"/>
</dbReference>
<reference evidence="2 3" key="1">
    <citation type="submission" date="2018-12" db="EMBL/GenBank/DDBJ databases">
        <title>Complete genome sequence of Streptomyces ficellus NRRL8067, the producer of ficellomycin, feldamycin and nojirimycin.</title>
        <authorList>
            <person name="Zhang H."/>
            <person name="Yue R."/>
            <person name="Liu Y."/>
            <person name="Li M."/>
            <person name="Mu H."/>
            <person name="Zhang J."/>
        </authorList>
    </citation>
    <scope>NUCLEOTIDE SEQUENCE [LARGE SCALE GENOMIC DNA]</scope>
    <source>
        <strain evidence="2 3">NRRL 8067</strain>
    </source>
</reference>
<keyword evidence="3" id="KW-1185">Reference proteome</keyword>
<dbReference type="Proteomes" id="UP000422572">
    <property type="component" value="Chromosome"/>
</dbReference>
<evidence type="ECO:0000313" key="3">
    <source>
        <dbReference type="Proteomes" id="UP000422572"/>
    </source>
</evidence>
<gene>
    <name evidence="2" type="ORF">EIZ62_03635</name>
</gene>